<name>A0A382YDY8_9ZZZZ</name>
<dbReference type="EMBL" id="UINC01174861">
    <property type="protein sequence ID" value="SVD81199.1"/>
    <property type="molecule type" value="Genomic_DNA"/>
</dbReference>
<dbReference type="AlphaFoldDB" id="A0A382YDY8"/>
<dbReference type="InterPro" id="IPR002550">
    <property type="entry name" value="CNNM"/>
</dbReference>
<feature type="non-terminal residue" evidence="2">
    <location>
        <position position="70"/>
    </location>
</feature>
<accession>A0A382YDY8</accession>
<sequence>MDVILTLAAIMVLLVLSAFLSGSETALTAARRSRIHQLEMAGDKRANLAARLISRRERLIGAILLGNNAV</sequence>
<dbReference type="Pfam" id="PF01595">
    <property type="entry name" value="CNNM"/>
    <property type="match status" value="1"/>
</dbReference>
<gene>
    <name evidence="2" type="ORF">METZ01_LOCUS434053</name>
</gene>
<evidence type="ECO:0000313" key="2">
    <source>
        <dbReference type="EMBL" id="SVD81199.1"/>
    </source>
</evidence>
<organism evidence="2">
    <name type="scientific">marine metagenome</name>
    <dbReference type="NCBI Taxonomy" id="408172"/>
    <lineage>
        <taxon>unclassified sequences</taxon>
        <taxon>metagenomes</taxon>
        <taxon>ecological metagenomes</taxon>
    </lineage>
</organism>
<proteinExistence type="predicted"/>
<feature type="domain" description="CNNM transmembrane" evidence="1">
    <location>
        <begin position="1"/>
        <end position="70"/>
    </location>
</feature>
<dbReference type="PROSITE" id="PS51846">
    <property type="entry name" value="CNNM"/>
    <property type="match status" value="1"/>
</dbReference>
<reference evidence="2" key="1">
    <citation type="submission" date="2018-05" db="EMBL/GenBank/DDBJ databases">
        <authorList>
            <person name="Lanie J.A."/>
            <person name="Ng W.-L."/>
            <person name="Kazmierczak K.M."/>
            <person name="Andrzejewski T.M."/>
            <person name="Davidsen T.M."/>
            <person name="Wayne K.J."/>
            <person name="Tettelin H."/>
            <person name="Glass J.I."/>
            <person name="Rusch D."/>
            <person name="Podicherti R."/>
            <person name="Tsui H.-C.T."/>
            <person name="Winkler M.E."/>
        </authorList>
    </citation>
    <scope>NUCLEOTIDE SEQUENCE</scope>
</reference>
<evidence type="ECO:0000259" key="1">
    <source>
        <dbReference type="PROSITE" id="PS51846"/>
    </source>
</evidence>
<protein>
    <recommendedName>
        <fullName evidence="1">CNNM transmembrane domain-containing protein</fullName>
    </recommendedName>
</protein>